<evidence type="ECO:0000259" key="3">
    <source>
        <dbReference type="PROSITE" id="PS50110"/>
    </source>
</evidence>
<dbReference type="SMART" id="SM00448">
    <property type="entry name" value="REC"/>
    <property type="match status" value="1"/>
</dbReference>
<keyword evidence="1 2" id="KW-0597">Phosphoprotein</keyword>
<name>A0A4U9HFA1_9ENTR</name>
<proteinExistence type="predicted"/>
<dbReference type="PROSITE" id="PS50110">
    <property type="entry name" value="RESPONSE_REGULATORY"/>
    <property type="match status" value="1"/>
</dbReference>
<dbReference type="Pfam" id="PF00072">
    <property type="entry name" value="Response_reg"/>
    <property type="match status" value="1"/>
</dbReference>
<evidence type="ECO:0000313" key="4">
    <source>
        <dbReference type="EMBL" id="VTP62622.1"/>
    </source>
</evidence>
<dbReference type="PANTHER" id="PTHR44591:SF3">
    <property type="entry name" value="RESPONSE REGULATORY DOMAIN-CONTAINING PROTEIN"/>
    <property type="match status" value="1"/>
</dbReference>
<evidence type="ECO:0000256" key="1">
    <source>
        <dbReference type="ARBA" id="ARBA00022553"/>
    </source>
</evidence>
<dbReference type="EMBL" id="LR590464">
    <property type="protein sequence ID" value="VTP62622.1"/>
    <property type="molecule type" value="Genomic_DNA"/>
</dbReference>
<dbReference type="PANTHER" id="PTHR44591">
    <property type="entry name" value="STRESS RESPONSE REGULATOR PROTEIN 1"/>
    <property type="match status" value="1"/>
</dbReference>
<organism evidence="4 5">
    <name type="scientific">Leclercia adecarboxylata</name>
    <dbReference type="NCBI Taxonomy" id="83655"/>
    <lineage>
        <taxon>Bacteria</taxon>
        <taxon>Pseudomonadati</taxon>
        <taxon>Pseudomonadota</taxon>
        <taxon>Gammaproteobacteria</taxon>
        <taxon>Enterobacterales</taxon>
        <taxon>Enterobacteriaceae</taxon>
        <taxon>Leclercia</taxon>
    </lineage>
</organism>
<evidence type="ECO:0000256" key="2">
    <source>
        <dbReference type="PROSITE-ProRule" id="PRU00169"/>
    </source>
</evidence>
<dbReference type="InterPro" id="IPR050595">
    <property type="entry name" value="Bact_response_regulator"/>
</dbReference>
<feature type="domain" description="Response regulatory" evidence="3">
    <location>
        <begin position="1"/>
        <end position="98"/>
    </location>
</feature>
<dbReference type="Proteomes" id="UP000310719">
    <property type="component" value="Chromosome"/>
</dbReference>
<evidence type="ECO:0000313" key="5">
    <source>
        <dbReference type="Proteomes" id="UP000310719"/>
    </source>
</evidence>
<dbReference type="AlphaFoldDB" id="A0A4U9HFA1"/>
<dbReference type="GO" id="GO:0000160">
    <property type="term" value="P:phosphorelay signal transduction system"/>
    <property type="evidence" value="ECO:0007669"/>
    <property type="project" value="InterPro"/>
</dbReference>
<dbReference type="Gene3D" id="3.40.50.2300">
    <property type="match status" value="1"/>
</dbReference>
<protein>
    <submittedName>
        <fullName evidence="4">Chemotaxis protein CheY homolog</fullName>
    </submittedName>
</protein>
<feature type="modified residue" description="4-aspartylphosphate" evidence="2">
    <location>
        <position position="50"/>
    </location>
</feature>
<accession>A0A4U9HFA1</accession>
<reference evidence="4 5" key="1">
    <citation type="submission" date="2019-05" db="EMBL/GenBank/DDBJ databases">
        <authorList>
            <consortium name="Pathogen Informatics"/>
        </authorList>
    </citation>
    <scope>NUCLEOTIDE SEQUENCE [LARGE SCALE GENOMIC DNA]</scope>
    <source>
        <strain evidence="4 5">NCTC13032</strain>
    </source>
</reference>
<sequence>MLVLDDQPDVRQTLCEQLHQLGYLTLEAETGEQALQMLNASADIEMFISDLMLPGNLSGAEVIQHVRQHFPHLPVLLISGQDLRPAHNPQLPDVGAVT</sequence>
<dbReference type="SUPFAM" id="SSF52172">
    <property type="entry name" value="CheY-like"/>
    <property type="match status" value="1"/>
</dbReference>
<dbReference type="InterPro" id="IPR011006">
    <property type="entry name" value="CheY-like_superfamily"/>
</dbReference>
<gene>
    <name evidence="4" type="primary">cheY_1</name>
    <name evidence="4" type="ORF">NCTC13032_00444</name>
</gene>
<dbReference type="InterPro" id="IPR001789">
    <property type="entry name" value="Sig_transdc_resp-reg_receiver"/>
</dbReference>